<dbReference type="GO" id="GO:0006487">
    <property type="term" value="P:protein N-linked glycosylation"/>
    <property type="evidence" value="ECO:0007669"/>
    <property type="project" value="TreeGrafter"/>
</dbReference>
<evidence type="ECO:0000256" key="3">
    <source>
        <dbReference type="ARBA" id="ARBA00008715"/>
    </source>
</evidence>
<dbReference type="AlphaFoldDB" id="A0A507CMP3"/>
<sequence>MTMSDLEQRRHAWSIYILSFLIKWLLIPAYRSTDFEVHRNWLAITHSLPISKWYHEASSEWTLDYPPLFAWLEKLLSVPAQLFDCEMLKLCNLNYASPETVLYQRLTVIISESVLFLASWRYAKNCPKEHVITQLALVFLNPGLIMVDNIHFQYNGFLYGILVLSINSIFDGNVLFGAATFAALLNLKHIFIYTAPAFFVYLLRSYCFHKNGSFYVSRLVALGLSVIAVLAISFGPLYNQIPQVLSRLFPFKRGLCHAYWAPNFWALYAFADRVLIQIARILRLPIREVPTLTRGLVGDVNFVILPNIHPIHTFVLTALAQLPCLIRVWKAPSKHNFIICITLCGFASFMFGWHVHEKAILMVLVPLSLIATKSPEHARLFYVLSLAGIFSLFPLLFGPTETVIKVCLLLLFGLIAHSALSKSTPSFALHNIDRMYIHGMVLTHLYVEYTHHLLFPDGKLEFLPLMIVSVYSSVGIMYVYINIITKTMML</sequence>
<dbReference type="PANTHER" id="PTHR12413">
    <property type="entry name" value="DOLICHYL GLYCOSYLTRANSFERASE"/>
    <property type="match status" value="1"/>
</dbReference>
<evidence type="ECO:0000313" key="12">
    <source>
        <dbReference type="EMBL" id="TPX40414.1"/>
    </source>
</evidence>
<dbReference type="InterPro" id="IPR004856">
    <property type="entry name" value="Glyco_trans_ALG6/ALG8"/>
</dbReference>
<keyword evidence="9 11" id="KW-0472">Membrane</keyword>
<feature type="transmembrane region" description="Helical" evidence="11">
    <location>
        <begin position="462"/>
        <end position="481"/>
    </location>
</feature>
<evidence type="ECO:0000256" key="7">
    <source>
        <dbReference type="ARBA" id="ARBA00022824"/>
    </source>
</evidence>
<feature type="transmembrane region" description="Helical" evidence="11">
    <location>
        <begin position="135"/>
        <end position="154"/>
    </location>
</feature>
<feature type="transmembrane region" description="Helical" evidence="11">
    <location>
        <begin position="376"/>
        <end position="396"/>
    </location>
</feature>
<dbReference type="GO" id="GO:0042283">
    <property type="term" value="F:dolichyl pyrophosphate Glc1Man9GlcNAc2 alpha-1,3-glucosyltransferase activity"/>
    <property type="evidence" value="ECO:0007669"/>
    <property type="project" value="UniProtKB-EC"/>
</dbReference>
<keyword evidence="5 11" id="KW-0808">Transferase</keyword>
<dbReference type="STRING" id="286115.A0A507CMP3"/>
<feature type="transmembrane region" description="Helical" evidence="11">
    <location>
        <begin position="403"/>
        <end position="420"/>
    </location>
</feature>
<keyword evidence="13" id="KW-1185">Reference proteome</keyword>
<evidence type="ECO:0000256" key="11">
    <source>
        <dbReference type="RuleBase" id="RU363110"/>
    </source>
</evidence>
<dbReference type="PANTHER" id="PTHR12413:SF2">
    <property type="entry name" value="DOLICHYL PYROPHOSPHATE GLC1MAN9GLCNAC2 ALPHA-1,3-GLUCOSYLTRANSFERASE-RELATED"/>
    <property type="match status" value="1"/>
</dbReference>
<reference evidence="12 13" key="1">
    <citation type="journal article" date="2019" name="Sci. Rep.">
        <title>Comparative genomics of chytrid fungi reveal insights into the obligate biotrophic and pathogenic lifestyle of Synchytrium endobioticum.</title>
        <authorList>
            <person name="van de Vossenberg B.T.L.H."/>
            <person name="Warris S."/>
            <person name="Nguyen H.D.T."/>
            <person name="van Gent-Pelzer M.P.E."/>
            <person name="Joly D.L."/>
            <person name="van de Geest H.C."/>
            <person name="Bonants P.J.M."/>
            <person name="Smith D.S."/>
            <person name="Levesque C.A."/>
            <person name="van der Lee T.A.J."/>
        </authorList>
    </citation>
    <scope>NUCLEOTIDE SEQUENCE [LARGE SCALE GENOMIC DNA]</scope>
    <source>
        <strain evidence="12 13">MB42</strain>
    </source>
</reference>
<dbReference type="UniPathway" id="UPA00378"/>
<keyword evidence="4 11" id="KW-0328">Glycosyltransferase</keyword>
<feature type="transmembrane region" description="Helical" evidence="11">
    <location>
        <begin position="174"/>
        <end position="203"/>
    </location>
</feature>
<evidence type="ECO:0000256" key="6">
    <source>
        <dbReference type="ARBA" id="ARBA00022692"/>
    </source>
</evidence>
<name>A0A507CMP3_9FUNG</name>
<evidence type="ECO:0000256" key="8">
    <source>
        <dbReference type="ARBA" id="ARBA00022989"/>
    </source>
</evidence>
<evidence type="ECO:0000256" key="1">
    <source>
        <dbReference type="ARBA" id="ARBA00004477"/>
    </source>
</evidence>
<dbReference type="GO" id="GO:0005789">
    <property type="term" value="C:endoplasmic reticulum membrane"/>
    <property type="evidence" value="ECO:0007669"/>
    <property type="project" value="UniProtKB-SubCell"/>
</dbReference>
<keyword evidence="7 11" id="KW-0256">Endoplasmic reticulum</keyword>
<dbReference type="VEuPathDB" id="FungiDB:SeMB42_g06015"/>
<comment type="subcellular location">
    <subcellularLocation>
        <location evidence="1 11">Endoplasmic reticulum membrane</location>
        <topology evidence="1 11">Multi-pass membrane protein</topology>
    </subcellularLocation>
</comment>
<dbReference type="EC" id="2.4.1.-" evidence="11"/>
<feature type="transmembrane region" description="Helical" evidence="11">
    <location>
        <begin position="337"/>
        <end position="356"/>
    </location>
</feature>
<keyword evidence="8 11" id="KW-1133">Transmembrane helix</keyword>
<dbReference type="Proteomes" id="UP000317494">
    <property type="component" value="Unassembled WGS sequence"/>
</dbReference>
<protein>
    <recommendedName>
        <fullName evidence="11">Alpha-1,3-glucosyltransferase</fullName>
        <ecNumber evidence="11">2.4.1.-</ecNumber>
    </recommendedName>
</protein>
<dbReference type="Pfam" id="PF03155">
    <property type="entry name" value="Alg6_Alg8"/>
    <property type="match status" value="1"/>
</dbReference>
<evidence type="ECO:0000313" key="13">
    <source>
        <dbReference type="Proteomes" id="UP000317494"/>
    </source>
</evidence>
<comment type="catalytic activity">
    <reaction evidence="10">
        <text>an alpha-D-Glc-(1-&gt;3)-alpha-D-Man-(1-&gt;2)-alpha-D-Man-(1-&gt;2)-alpha-D-Man-(1-&gt;3)-[alpha-D-Man-(1-&gt;2)-alpha-D-Man-(1-&gt;3)-[alpha-D-Man-(1-&gt;2)-alpha-D-Man-(1-&gt;6)]-alpha-D-Man-(1-&gt;6)]-beta-D-Man-(1-&gt;4)-beta-D-GlcNAc-(1-&gt;4)-alpha-D-GlcNAc-diphospho-di-trans,poly-cis-dolichol + a di-trans,poly-cis-dolichyl beta-D-glucosyl phosphate = an alpha-D-Glc-(1-&gt;3)-alpha-D-Glc-(1-&gt;3)-alpha-D-Man-(1-&gt;2)-alpha-D-Man-(1-&gt;2)-alpha-D-Man-(1-&gt;3)-[alpha-D-Man-(1-&gt;2)-alpha-D-Man-(1-&gt;3)-[alpha-D-Man-(1-&gt;2)-alpha-D-Man-(1-&gt;6)]-alpha-D-Man-(1-&gt;6)]-beta-D-Man-(1-&gt;4)-beta-D-GlcNAc-(1-&gt;4)-alpha-D-GlcNAc-diphospho-di-trans,poly-cis-dolichol + a di-trans,poly-cis-dolichyl phosphate + H(+)</text>
        <dbReference type="Rhea" id="RHEA:31307"/>
        <dbReference type="Rhea" id="RHEA-COMP:19498"/>
        <dbReference type="Rhea" id="RHEA-COMP:19502"/>
        <dbReference type="Rhea" id="RHEA-COMP:19521"/>
        <dbReference type="Rhea" id="RHEA-COMP:19522"/>
        <dbReference type="ChEBI" id="CHEBI:15378"/>
        <dbReference type="ChEBI" id="CHEBI:57525"/>
        <dbReference type="ChEBI" id="CHEBI:57683"/>
        <dbReference type="ChEBI" id="CHEBI:132521"/>
        <dbReference type="ChEBI" id="CHEBI:132522"/>
        <dbReference type="EC" id="2.4.1.265"/>
    </reaction>
    <physiologicalReaction direction="left-to-right" evidence="10">
        <dbReference type="Rhea" id="RHEA:31308"/>
    </physiologicalReaction>
</comment>
<evidence type="ECO:0000256" key="2">
    <source>
        <dbReference type="ARBA" id="ARBA00004922"/>
    </source>
</evidence>
<evidence type="ECO:0000256" key="4">
    <source>
        <dbReference type="ARBA" id="ARBA00022676"/>
    </source>
</evidence>
<comment type="similarity">
    <text evidence="3 11">Belongs to the ALG6/ALG8 glucosyltransferase family.</text>
</comment>
<evidence type="ECO:0000256" key="10">
    <source>
        <dbReference type="ARBA" id="ARBA00047346"/>
    </source>
</evidence>
<proteinExistence type="inferred from homology"/>
<feature type="transmembrane region" description="Helical" evidence="11">
    <location>
        <begin position="258"/>
        <end position="276"/>
    </location>
</feature>
<dbReference type="EMBL" id="QEAN01000314">
    <property type="protein sequence ID" value="TPX40414.1"/>
    <property type="molecule type" value="Genomic_DNA"/>
</dbReference>
<accession>A0A507CMP3</accession>
<gene>
    <name evidence="12" type="ORF">SeMB42_g06015</name>
</gene>
<feature type="transmembrane region" description="Helical" evidence="11">
    <location>
        <begin position="215"/>
        <end position="238"/>
    </location>
</feature>
<comment type="pathway">
    <text evidence="2 11">Protein modification; protein glycosylation.</text>
</comment>
<evidence type="ECO:0000256" key="5">
    <source>
        <dbReference type="ARBA" id="ARBA00022679"/>
    </source>
</evidence>
<keyword evidence="6 11" id="KW-0812">Transmembrane</keyword>
<organism evidence="12 13">
    <name type="scientific">Synchytrium endobioticum</name>
    <dbReference type="NCBI Taxonomy" id="286115"/>
    <lineage>
        <taxon>Eukaryota</taxon>
        <taxon>Fungi</taxon>
        <taxon>Fungi incertae sedis</taxon>
        <taxon>Chytridiomycota</taxon>
        <taxon>Chytridiomycota incertae sedis</taxon>
        <taxon>Chytridiomycetes</taxon>
        <taxon>Synchytriales</taxon>
        <taxon>Synchytriaceae</taxon>
        <taxon>Synchytrium</taxon>
    </lineage>
</organism>
<comment type="caution">
    <text evidence="12">The sequence shown here is derived from an EMBL/GenBank/DDBJ whole genome shotgun (WGS) entry which is preliminary data.</text>
</comment>
<evidence type="ECO:0000256" key="9">
    <source>
        <dbReference type="ARBA" id="ARBA00023136"/>
    </source>
</evidence>
<feature type="transmembrane region" description="Helical" evidence="11">
    <location>
        <begin position="12"/>
        <end position="30"/>
    </location>
</feature>